<feature type="domain" description="C2H2-type" evidence="14">
    <location>
        <begin position="89"/>
        <end position="116"/>
    </location>
</feature>
<proteinExistence type="inferred from homology"/>
<feature type="domain" description="C2H2-type" evidence="14">
    <location>
        <begin position="550"/>
        <end position="578"/>
    </location>
</feature>
<dbReference type="EMBL" id="UYRR01031057">
    <property type="protein sequence ID" value="VDK44786.1"/>
    <property type="molecule type" value="Genomic_DNA"/>
</dbReference>
<evidence type="ECO:0000313" key="15">
    <source>
        <dbReference type="EMBL" id="VDK44786.1"/>
    </source>
</evidence>
<keyword evidence="4" id="KW-0479">Metal-binding</keyword>
<dbReference type="Gene3D" id="3.30.160.60">
    <property type="entry name" value="Classic Zinc Finger"/>
    <property type="match status" value="9"/>
</dbReference>
<dbReference type="FunFam" id="3.30.160.60:FF:000624">
    <property type="entry name" value="zinc finger protein 697"/>
    <property type="match status" value="1"/>
</dbReference>
<keyword evidence="7" id="KW-0862">Zinc</keyword>
<evidence type="ECO:0000313" key="17">
    <source>
        <dbReference type="WBParaSite" id="ASIM_0001184101-mRNA-1"/>
    </source>
</evidence>
<dbReference type="FunFam" id="3.30.160.60:FF:001049">
    <property type="entry name" value="zinc finger protein 319"/>
    <property type="match status" value="1"/>
</dbReference>
<feature type="domain" description="C2H2-type" evidence="14">
    <location>
        <begin position="119"/>
        <end position="147"/>
    </location>
</feature>
<dbReference type="GO" id="GO:0008270">
    <property type="term" value="F:zinc ion binding"/>
    <property type="evidence" value="ECO:0007669"/>
    <property type="project" value="UniProtKB-KW"/>
</dbReference>
<organism evidence="17">
    <name type="scientific">Anisakis simplex</name>
    <name type="common">Herring worm</name>
    <dbReference type="NCBI Taxonomy" id="6269"/>
    <lineage>
        <taxon>Eukaryota</taxon>
        <taxon>Metazoa</taxon>
        <taxon>Ecdysozoa</taxon>
        <taxon>Nematoda</taxon>
        <taxon>Chromadorea</taxon>
        <taxon>Rhabditida</taxon>
        <taxon>Spirurina</taxon>
        <taxon>Ascaridomorpha</taxon>
        <taxon>Ascaridoidea</taxon>
        <taxon>Anisakidae</taxon>
        <taxon>Anisakis</taxon>
        <taxon>Anisakis simplex complex</taxon>
    </lineage>
</organism>
<evidence type="ECO:0000256" key="10">
    <source>
        <dbReference type="ARBA" id="ARBA00023163"/>
    </source>
</evidence>
<reference evidence="17" key="1">
    <citation type="submission" date="2017-02" db="UniProtKB">
        <authorList>
            <consortium name="WormBaseParasite"/>
        </authorList>
    </citation>
    <scope>IDENTIFICATION</scope>
</reference>
<evidence type="ECO:0000256" key="5">
    <source>
        <dbReference type="ARBA" id="ARBA00022737"/>
    </source>
</evidence>
<evidence type="ECO:0000256" key="8">
    <source>
        <dbReference type="ARBA" id="ARBA00023015"/>
    </source>
</evidence>
<keyword evidence="8" id="KW-0805">Transcription regulation</keyword>
<feature type="domain" description="C2H2-type" evidence="14">
    <location>
        <begin position="220"/>
        <end position="247"/>
    </location>
</feature>
<feature type="domain" description="C2H2-type" evidence="14">
    <location>
        <begin position="152"/>
        <end position="180"/>
    </location>
</feature>
<evidence type="ECO:0000256" key="2">
    <source>
        <dbReference type="ARBA" id="ARBA00004123"/>
    </source>
</evidence>
<dbReference type="GO" id="GO:0000981">
    <property type="term" value="F:DNA-binding transcription factor activity, RNA polymerase II-specific"/>
    <property type="evidence" value="ECO:0007669"/>
    <property type="project" value="TreeGrafter"/>
</dbReference>
<keyword evidence="16" id="KW-1185">Reference proteome</keyword>
<gene>
    <name evidence="15" type="ORF">ASIM_LOCUS11307</name>
</gene>
<feature type="domain" description="C2H2-type" evidence="14">
    <location>
        <begin position="283"/>
        <end position="310"/>
    </location>
</feature>
<feature type="domain" description="C2H2-type" evidence="14">
    <location>
        <begin position="248"/>
        <end position="275"/>
    </location>
</feature>
<sequence>MGYKTTYSTRYKNSTMKHNVPLYQFANVDGSELSAKPNASFRKSLKHAKRNKTSDLIEKPHKCHVCCKSFGKKFELSRHLVVHTKERRFNCEKCGKKFSQRSSLSQHVQMHNEEEALRHKCTLCGASFSQAGNLRRHVTLLHPTDVASRTVFRCPHCTCVFNSVQPLQVHMRKRHQYDSSASQSPKSKNESFPVVVENLKQQEAVTSESQQNIRNRRRLVCCSICGKAFGKCSDLLRHYRVHSGNRPFSCNRCHKNFAWKSSLKLHSEKHIREENAYNYNECSRCHLCMKQLSSTTSLRRHIKLHARSSERCATCSQLCVPQENSEVSEMNEIENEAQQLISDGNDLAVQLFGDADLQTTDVMQKGHHQSQLGNECVFDEFGMIANAYPSLVEQPSSSAVINEPRCPVCLFTFHSETALCSHLANMNIDPAHEFAVLICSICEKSFTGSTQLSEHLRTVHMKDLQLEHVQAAETVKPPAVNVTAVSDEKKHKCGVCGRAFKKPSDLQRHTRIHTGEKPFVCGVCDRAFRVKSTLYQHMKVHDDQNDSIFEVCAVCGKCYCSKSALKQHLLFAHAQHRPFKCTVDTCDQHFQSVRHRDAHVQRFHGNESTNIDNAACIAHKTDASSDLVYDSRDQFIQTAQQLAPSSKNLTTIEPSFTSAFSRPINQNEWNASTNIAIRLSPHTRSGNVLVHINVVSGIPPEDGSVVIELSMLKPLSSEGISLKIPISLPFLTSGSFMAVDAHRILMMLSKTESGTLMVPMNVSTEVTNFPVAVFGALMTTEVAFERAAFTTSCHVCSQYFMSAEESEAHFAGEDHETAELLSFTELNTNPVGNTTLNALTNQYLPSITTKHMANEVCKLCTEQFDNHEGLLLHIRRVHEGDSIDILARRDHFNRRRTLN</sequence>
<dbReference type="PROSITE" id="PS00028">
    <property type="entry name" value="ZINC_FINGER_C2H2_1"/>
    <property type="match status" value="13"/>
</dbReference>
<dbReference type="InterPro" id="IPR013087">
    <property type="entry name" value="Znf_C2H2_type"/>
</dbReference>
<keyword evidence="11" id="KW-0539">Nucleus</keyword>
<name>A0A0M3JUI1_ANISI</name>
<evidence type="ECO:0000259" key="14">
    <source>
        <dbReference type="PROSITE" id="PS50157"/>
    </source>
</evidence>
<evidence type="ECO:0000256" key="3">
    <source>
        <dbReference type="ARBA" id="ARBA00006991"/>
    </source>
</evidence>
<feature type="domain" description="C2H2-type" evidence="14">
    <location>
        <begin position="61"/>
        <end position="88"/>
    </location>
</feature>
<feature type="domain" description="C2H2-type" evidence="14">
    <location>
        <begin position="579"/>
        <end position="609"/>
    </location>
</feature>
<dbReference type="PANTHER" id="PTHR23235">
    <property type="entry name" value="KRUEPPEL-LIKE TRANSCRIPTION FACTOR"/>
    <property type="match status" value="1"/>
</dbReference>
<feature type="domain" description="C2H2-type" evidence="14">
    <location>
        <begin position="437"/>
        <end position="465"/>
    </location>
</feature>
<keyword evidence="5" id="KW-0677">Repeat</keyword>
<dbReference type="GO" id="GO:0005634">
    <property type="term" value="C:nucleus"/>
    <property type="evidence" value="ECO:0007669"/>
    <property type="project" value="UniProtKB-SubCell"/>
</dbReference>
<feature type="domain" description="C2H2-type" evidence="14">
    <location>
        <begin position="519"/>
        <end position="546"/>
    </location>
</feature>
<evidence type="ECO:0000256" key="9">
    <source>
        <dbReference type="ARBA" id="ARBA00023125"/>
    </source>
</evidence>
<dbReference type="GO" id="GO:0000978">
    <property type="term" value="F:RNA polymerase II cis-regulatory region sequence-specific DNA binding"/>
    <property type="evidence" value="ECO:0007669"/>
    <property type="project" value="TreeGrafter"/>
</dbReference>
<evidence type="ECO:0000256" key="4">
    <source>
        <dbReference type="ARBA" id="ARBA00022723"/>
    </source>
</evidence>
<dbReference type="FunFam" id="3.30.160.60:FF:000226">
    <property type="entry name" value="Zinc finger protein 236 variant"/>
    <property type="match status" value="1"/>
</dbReference>
<dbReference type="FunFam" id="3.30.160.60:FF:000065">
    <property type="entry name" value="B-cell CLL/lymphoma 6, member B"/>
    <property type="match status" value="1"/>
</dbReference>
<keyword evidence="10" id="KW-0804">Transcription</keyword>
<dbReference type="WBParaSite" id="ASIM_0001184101-mRNA-1">
    <property type="protein sequence ID" value="ASIM_0001184101-mRNA-1"/>
    <property type="gene ID" value="ASIM_0001184101"/>
</dbReference>
<protein>
    <submittedName>
        <fullName evidence="17">Zinc finger protein</fullName>
    </submittedName>
</protein>
<evidence type="ECO:0000256" key="1">
    <source>
        <dbReference type="ARBA" id="ARBA00003767"/>
    </source>
</evidence>
<dbReference type="SMART" id="SM00355">
    <property type="entry name" value="ZnF_C2H2"/>
    <property type="match status" value="15"/>
</dbReference>
<comment type="function">
    <text evidence="1">May be involved in transcriptional regulation.</text>
</comment>
<dbReference type="Pfam" id="PF00096">
    <property type="entry name" value="zf-C2H2"/>
    <property type="match status" value="7"/>
</dbReference>
<evidence type="ECO:0000313" key="16">
    <source>
        <dbReference type="Proteomes" id="UP000267096"/>
    </source>
</evidence>
<evidence type="ECO:0000256" key="7">
    <source>
        <dbReference type="ARBA" id="ARBA00022833"/>
    </source>
</evidence>
<dbReference type="AlphaFoldDB" id="A0A0M3JUI1"/>
<dbReference type="OrthoDB" id="6077919at2759"/>
<feature type="region of interest" description="Disordered" evidence="13">
    <location>
        <begin position="172"/>
        <end position="192"/>
    </location>
</feature>
<evidence type="ECO:0000256" key="11">
    <source>
        <dbReference type="ARBA" id="ARBA00023242"/>
    </source>
</evidence>
<evidence type="ECO:0000256" key="13">
    <source>
        <dbReference type="SAM" id="MobiDB-lite"/>
    </source>
</evidence>
<comment type="similarity">
    <text evidence="3">Belongs to the krueppel C2H2-type zinc-finger protein family.</text>
</comment>
<evidence type="ECO:0000256" key="6">
    <source>
        <dbReference type="ARBA" id="ARBA00022771"/>
    </source>
</evidence>
<feature type="domain" description="C2H2-type" evidence="14">
    <location>
        <begin position="855"/>
        <end position="883"/>
    </location>
</feature>
<dbReference type="InterPro" id="IPR036236">
    <property type="entry name" value="Znf_C2H2_sf"/>
</dbReference>
<evidence type="ECO:0000256" key="12">
    <source>
        <dbReference type="PROSITE-ProRule" id="PRU00042"/>
    </source>
</evidence>
<keyword evidence="9" id="KW-0238">DNA-binding</keyword>
<dbReference type="SUPFAM" id="SSF57667">
    <property type="entry name" value="beta-beta-alpha zinc fingers"/>
    <property type="match status" value="6"/>
</dbReference>
<keyword evidence="6 12" id="KW-0863">Zinc-finger</keyword>
<dbReference type="PANTHER" id="PTHR23235:SF120">
    <property type="entry name" value="KRUPPEL-LIKE FACTOR 15"/>
    <property type="match status" value="1"/>
</dbReference>
<dbReference type="PROSITE" id="PS50157">
    <property type="entry name" value="ZINC_FINGER_C2H2_2"/>
    <property type="match status" value="13"/>
</dbReference>
<accession>A0A0M3JUI1</accession>
<feature type="domain" description="C2H2-type" evidence="14">
    <location>
        <begin position="491"/>
        <end position="518"/>
    </location>
</feature>
<reference evidence="15 16" key="2">
    <citation type="submission" date="2018-11" db="EMBL/GenBank/DDBJ databases">
        <authorList>
            <consortium name="Pathogen Informatics"/>
        </authorList>
    </citation>
    <scope>NUCLEOTIDE SEQUENCE [LARGE SCALE GENOMIC DNA]</scope>
</reference>
<dbReference type="Proteomes" id="UP000267096">
    <property type="component" value="Unassembled WGS sequence"/>
</dbReference>
<comment type="subcellular location">
    <subcellularLocation>
        <location evidence="2">Nucleus</location>
    </subcellularLocation>
</comment>